<dbReference type="GO" id="GO:0005737">
    <property type="term" value="C:cytoplasm"/>
    <property type="evidence" value="ECO:0007669"/>
    <property type="project" value="TreeGrafter"/>
</dbReference>
<evidence type="ECO:0000313" key="6">
    <source>
        <dbReference type="EMBL" id="KNE92097.1"/>
    </source>
</evidence>
<dbReference type="PANTHER" id="PTHR13710">
    <property type="entry name" value="DNA HELICASE RECQ FAMILY MEMBER"/>
    <property type="match status" value="1"/>
</dbReference>
<dbReference type="InterPro" id="IPR027417">
    <property type="entry name" value="P-loop_NTPase"/>
</dbReference>
<accession>A0A0L0UYG8</accession>
<dbReference type="EMBL" id="AJIL01000175">
    <property type="protein sequence ID" value="KNE92097.1"/>
    <property type="molecule type" value="Genomic_DNA"/>
</dbReference>
<comment type="catalytic activity">
    <reaction evidence="4">
        <text>Couples ATP hydrolysis with the unwinding of duplex DNA by translocating in the 3'-5' direction.</text>
        <dbReference type="EC" id="5.6.2.4"/>
    </reaction>
</comment>
<dbReference type="GO" id="GO:0003677">
    <property type="term" value="F:DNA binding"/>
    <property type="evidence" value="ECO:0007669"/>
    <property type="project" value="UniProtKB-KW"/>
</dbReference>
<keyword evidence="7" id="KW-1185">Reference proteome</keyword>
<dbReference type="OrthoDB" id="2503239at2759"/>
<dbReference type="SUPFAM" id="SSF52540">
    <property type="entry name" value="P-loop containing nucleoside triphosphate hydrolases"/>
    <property type="match status" value="1"/>
</dbReference>
<keyword evidence="3" id="KW-0413">Isomerase</keyword>
<evidence type="ECO:0000256" key="3">
    <source>
        <dbReference type="ARBA" id="ARBA00023235"/>
    </source>
</evidence>
<gene>
    <name evidence="6" type="ORF">PSTG_14478</name>
</gene>
<dbReference type="Gene3D" id="3.40.50.300">
    <property type="entry name" value="P-loop containing nucleotide triphosphate hydrolases"/>
    <property type="match status" value="1"/>
</dbReference>
<dbReference type="PANTHER" id="PTHR13710:SF105">
    <property type="entry name" value="ATP-DEPENDENT DNA HELICASE Q1"/>
    <property type="match status" value="1"/>
</dbReference>
<keyword evidence="2" id="KW-0238">DNA-binding</keyword>
<comment type="similarity">
    <text evidence="1">Belongs to the helicase family. RecQ subfamily.</text>
</comment>
<protein>
    <recommendedName>
        <fullName evidence="5">DNA 3'-5' helicase</fullName>
        <ecNumber evidence="5">5.6.2.4</ecNumber>
    </recommendedName>
</protein>
<reference evidence="7" key="1">
    <citation type="submission" date="2014-03" db="EMBL/GenBank/DDBJ databases">
        <title>The Genome Sequence of Puccinia striiformis f. sp. tritici PST-78.</title>
        <authorList>
            <consortium name="The Broad Institute Genome Sequencing Platform"/>
            <person name="Cuomo C."/>
            <person name="Hulbert S."/>
            <person name="Chen X."/>
            <person name="Walker B."/>
            <person name="Young S.K."/>
            <person name="Zeng Q."/>
            <person name="Gargeya S."/>
            <person name="Fitzgerald M."/>
            <person name="Haas B."/>
            <person name="Abouelleil A."/>
            <person name="Alvarado L."/>
            <person name="Arachchi H.M."/>
            <person name="Berlin A.M."/>
            <person name="Chapman S.B."/>
            <person name="Goldberg J."/>
            <person name="Griggs A."/>
            <person name="Gujja S."/>
            <person name="Hansen M."/>
            <person name="Howarth C."/>
            <person name="Imamovic A."/>
            <person name="Larimer J."/>
            <person name="McCowan C."/>
            <person name="Montmayeur A."/>
            <person name="Murphy C."/>
            <person name="Neiman D."/>
            <person name="Pearson M."/>
            <person name="Priest M."/>
            <person name="Roberts A."/>
            <person name="Saif S."/>
            <person name="Shea T."/>
            <person name="Sisk P."/>
            <person name="Sykes S."/>
            <person name="Wortman J."/>
            <person name="Nusbaum C."/>
            <person name="Birren B."/>
        </authorList>
    </citation>
    <scope>NUCLEOTIDE SEQUENCE [LARGE SCALE GENOMIC DNA]</scope>
    <source>
        <strain evidence="7">race PST-78</strain>
    </source>
</reference>
<dbReference type="Proteomes" id="UP000054564">
    <property type="component" value="Unassembled WGS sequence"/>
</dbReference>
<name>A0A0L0UYG8_9BASI</name>
<evidence type="ECO:0000256" key="2">
    <source>
        <dbReference type="ARBA" id="ARBA00023125"/>
    </source>
</evidence>
<dbReference type="GO" id="GO:0005694">
    <property type="term" value="C:chromosome"/>
    <property type="evidence" value="ECO:0007669"/>
    <property type="project" value="TreeGrafter"/>
</dbReference>
<dbReference type="EC" id="5.6.2.4" evidence="5"/>
<evidence type="ECO:0000256" key="5">
    <source>
        <dbReference type="ARBA" id="ARBA00034808"/>
    </source>
</evidence>
<organism evidence="6 7">
    <name type="scientific">Puccinia striiformis f. sp. tritici PST-78</name>
    <dbReference type="NCBI Taxonomy" id="1165861"/>
    <lineage>
        <taxon>Eukaryota</taxon>
        <taxon>Fungi</taxon>
        <taxon>Dikarya</taxon>
        <taxon>Basidiomycota</taxon>
        <taxon>Pucciniomycotina</taxon>
        <taxon>Pucciniomycetes</taxon>
        <taxon>Pucciniales</taxon>
        <taxon>Pucciniaceae</taxon>
        <taxon>Puccinia</taxon>
    </lineage>
</organism>
<evidence type="ECO:0000313" key="7">
    <source>
        <dbReference type="Proteomes" id="UP000054564"/>
    </source>
</evidence>
<comment type="caution">
    <text evidence="6">The sequence shown here is derived from an EMBL/GenBank/DDBJ whole genome shotgun (WGS) entry which is preliminary data.</text>
</comment>
<dbReference type="GO" id="GO:0043138">
    <property type="term" value="F:3'-5' DNA helicase activity"/>
    <property type="evidence" value="ECO:0007669"/>
    <property type="project" value="UniProtKB-EC"/>
</dbReference>
<dbReference type="AlphaFoldDB" id="A0A0L0UYG8"/>
<sequence length="208" mass="23616">MPQKKIKKTSKVTLTMKLLAMNAADLKQAIIKDTRPCYPADQPSKPVQIEGAFNLARRRHTFVRAGTGSVVLVLNPLDALGDNQVQEKIAQEFTAMNLKQTNFNNRVAGEILRGKYNFIYLSPEIFLNNEMFTGVYHNQKFPDHLVLIVVDEAHMIYSWGLVSNRKARQSRAHKRHQDRAIFWPSSGDLGRLRCLTFGGGDNWVYAAE</sequence>
<evidence type="ECO:0000256" key="1">
    <source>
        <dbReference type="ARBA" id="ARBA00005446"/>
    </source>
</evidence>
<evidence type="ECO:0000256" key="4">
    <source>
        <dbReference type="ARBA" id="ARBA00034617"/>
    </source>
</evidence>
<proteinExistence type="inferred from homology"/>
<dbReference type="GO" id="GO:0000724">
    <property type="term" value="P:double-strand break repair via homologous recombination"/>
    <property type="evidence" value="ECO:0007669"/>
    <property type="project" value="TreeGrafter"/>
</dbReference>
<dbReference type="GO" id="GO:0009378">
    <property type="term" value="F:four-way junction helicase activity"/>
    <property type="evidence" value="ECO:0007669"/>
    <property type="project" value="TreeGrafter"/>
</dbReference>